<organism evidence="1">
    <name type="scientific">Arundo donax</name>
    <name type="common">Giant reed</name>
    <name type="synonym">Donax arundinaceus</name>
    <dbReference type="NCBI Taxonomy" id="35708"/>
    <lineage>
        <taxon>Eukaryota</taxon>
        <taxon>Viridiplantae</taxon>
        <taxon>Streptophyta</taxon>
        <taxon>Embryophyta</taxon>
        <taxon>Tracheophyta</taxon>
        <taxon>Spermatophyta</taxon>
        <taxon>Magnoliopsida</taxon>
        <taxon>Liliopsida</taxon>
        <taxon>Poales</taxon>
        <taxon>Poaceae</taxon>
        <taxon>PACMAD clade</taxon>
        <taxon>Arundinoideae</taxon>
        <taxon>Arundineae</taxon>
        <taxon>Arundo</taxon>
    </lineage>
</organism>
<sequence length="8" mass="1006">MNHESEFI</sequence>
<protein>
    <submittedName>
        <fullName evidence="1">Uncharacterized protein</fullName>
    </submittedName>
</protein>
<accession>A0A0A9A5U6</accession>
<dbReference type="EMBL" id="GBRH01253520">
    <property type="protein sequence ID" value="JAD44375.1"/>
    <property type="molecule type" value="Transcribed_RNA"/>
</dbReference>
<name>A0A0A9A5U6_ARUDO</name>
<proteinExistence type="predicted"/>
<reference evidence="1" key="2">
    <citation type="journal article" date="2015" name="Data Brief">
        <title>Shoot transcriptome of the giant reed, Arundo donax.</title>
        <authorList>
            <person name="Barrero R.A."/>
            <person name="Guerrero F.D."/>
            <person name="Moolhuijzen P."/>
            <person name="Goolsby J.A."/>
            <person name="Tidwell J."/>
            <person name="Bellgard S.E."/>
            <person name="Bellgard M.I."/>
        </authorList>
    </citation>
    <scope>NUCLEOTIDE SEQUENCE</scope>
    <source>
        <tissue evidence="1">Shoot tissue taken approximately 20 cm above the soil surface</tissue>
    </source>
</reference>
<reference evidence="1" key="1">
    <citation type="submission" date="2014-09" db="EMBL/GenBank/DDBJ databases">
        <authorList>
            <person name="Magalhaes I.L.F."/>
            <person name="Oliveira U."/>
            <person name="Santos F.R."/>
            <person name="Vidigal T.H.D.A."/>
            <person name="Brescovit A.D."/>
            <person name="Santos A.J."/>
        </authorList>
    </citation>
    <scope>NUCLEOTIDE SEQUENCE</scope>
    <source>
        <tissue evidence="1">Shoot tissue taken approximately 20 cm above the soil surface</tissue>
    </source>
</reference>
<evidence type="ECO:0000313" key="1">
    <source>
        <dbReference type="EMBL" id="JAD44375.1"/>
    </source>
</evidence>